<evidence type="ECO:0000256" key="1">
    <source>
        <dbReference type="SAM" id="MobiDB-lite"/>
    </source>
</evidence>
<protein>
    <submittedName>
        <fullName evidence="2">Synaptonemal complex protein 1-like</fullName>
    </submittedName>
</protein>
<dbReference type="EMBL" id="KQ995771">
    <property type="protein sequence ID" value="KZV45852.1"/>
    <property type="molecule type" value="Genomic_DNA"/>
</dbReference>
<reference evidence="2 3" key="1">
    <citation type="journal article" date="2015" name="Proc. Natl. Acad. Sci. U.S.A.">
        <title>The resurrection genome of Boea hygrometrica: A blueprint for survival of dehydration.</title>
        <authorList>
            <person name="Xiao L."/>
            <person name="Yang G."/>
            <person name="Zhang L."/>
            <person name="Yang X."/>
            <person name="Zhao S."/>
            <person name="Ji Z."/>
            <person name="Zhou Q."/>
            <person name="Hu M."/>
            <person name="Wang Y."/>
            <person name="Chen M."/>
            <person name="Xu Y."/>
            <person name="Jin H."/>
            <person name="Xiao X."/>
            <person name="Hu G."/>
            <person name="Bao F."/>
            <person name="Hu Y."/>
            <person name="Wan P."/>
            <person name="Li L."/>
            <person name="Deng X."/>
            <person name="Kuang T."/>
            <person name="Xiang C."/>
            <person name="Zhu J.K."/>
            <person name="Oliver M.J."/>
            <person name="He Y."/>
        </authorList>
    </citation>
    <scope>NUCLEOTIDE SEQUENCE [LARGE SCALE GENOMIC DNA]</scope>
    <source>
        <strain evidence="3">cv. XS01</strain>
    </source>
</reference>
<feature type="region of interest" description="Disordered" evidence="1">
    <location>
        <begin position="87"/>
        <end position="108"/>
    </location>
</feature>
<sequence>MASDLLYQLVSFQMVLFIRFHPELVASLNLFPSFTPFPASFLPTALAELVEKKQSTGNTVRPIAPKAKRLEDVSTGAVAFVQPKFKRKRATRRPGVRPTVPTQMTRPPKRKLILLEDYDYEDPKPLPKET</sequence>
<evidence type="ECO:0000313" key="2">
    <source>
        <dbReference type="EMBL" id="KZV45852.1"/>
    </source>
</evidence>
<proteinExistence type="predicted"/>
<gene>
    <name evidence="2" type="ORF">F511_36032</name>
</gene>
<name>A0A2Z7CFP5_9LAMI</name>
<keyword evidence="3" id="KW-1185">Reference proteome</keyword>
<accession>A0A2Z7CFP5</accession>
<dbReference type="Proteomes" id="UP000250235">
    <property type="component" value="Unassembled WGS sequence"/>
</dbReference>
<evidence type="ECO:0000313" key="3">
    <source>
        <dbReference type="Proteomes" id="UP000250235"/>
    </source>
</evidence>
<dbReference type="AlphaFoldDB" id="A0A2Z7CFP5"/>
<organism evidence="2 3">
    <name type="scientific">Dorcoceras hygrometricum</name>
    <dbReference type="NCBI Taxonomy" id="472368"/>
    <lineage>
        <taxon>Eukaryota</taxon>
        <taxon>Viridiplantae</taxon>
        <taxon>Streptophyta</taxon>
        <taxon>Embryophyta</taxon>
        <taxon>Tracheophyta</taxon>
        <taxon>Spermatophyta</taxon>
        <taxon>Magnoliopsida</taxon>
        <taxon>eudicotyledons</taxon>
        <taxon>Gunneridae</taxon>
        <taxon>Pentapetalae</taxon>
        <taxon>asterids</taxon>
        <taxon>lamiids</taxon>
        <taxon>Lamiales</taxon>
        <taxon>Gesneriaceae</taxon>
        <taxon>Didymocarpoideae</taxon>
        <taxon>Trichosporeae</taxon>
        <taxon>Loxocarpinae</taxon>
        <taxon>Dorcoceras</taxon>
    </lineage>
</organism>